<protein>
    <submittedName>
        <fullName evidence="1">Uncharacterized protein</fullName>
    </submittedName>
</protein>
<reference evidence="1 2" key="1">
    <citation type="submission" date="2019-03" db="EMBL/GenBank/DDBJ databases">
        <title>Genomic Encyclopedia of Type Strains, Phase IV (KMG-IV): sequencing the most valuable type-strain genomes for metagenomic binning, comparative biology and taxonomic classification.</title>
        <authorList>
            <person name="Goeker M."/>
        </authorList>
    </citation>
    <scope>NUCLEOTIDE SEQUENCE [LARGE SCALE GENOMIC DNA]</scope>
    <source>
        <strain evidence="1 2">DSM 23917</strain>
    </source>
</reference>
<evidence type="ECO:0000313" key="2">
    <source>
        <dbReference type="Proteomes" id="UP000295600"/>
    </source>
</evidence>
<dbReference type="Proteomes" id="UP000295600">
    <property type="component" value="Unassembled WGS sequence"/>
</dbReference>
<dbReference type="EMBL" id="SLXB01000001">
    <property type="protein sequence ID" value="TCO96411.1"/>
    <property type="molecule type" value="Genomic_DNA"/>
</dbReference>
<sequence length="136" mass="14955">MYILRLAMYILGLAMYNAGAKMEFSPLGGECFRAGVVDFRKVSRGLLFLRRISNALGRTVKRAGKESVCAELSGRTLGLEEAFELSSFLKPAQCVHHLLHALPCIPLAQRGIFLYDVLQQVAPVGHPLQVVQTLLA</sequence>
<accession>A0A4R2LQX6</accession>
<evidence type="ECO:0000313" key="1">
    <source>
        <dbReference type="EMBL" id="TCO96411.1"/>
    </source>
</evidence>
<proteinExistence type="predicted"/>
<name>A0A4R2LQX6_9BACE</name>
<dbReference type="AlphaFoldDB" id="A0A4R2LQX6"/>
<gene>
    <name evidence="1" type="ORF">EV202_101182</name>
</gene>
<organism evidence="1 2">
    <name type="scientific">Prevotella heparinolytica</name>
    <dbReference type="NCBI Taxonomy" id="28113"/>
    <lineage>
        <taxon>Bacteria</taxon>
        <taxon>Pseudomonadati</taxon>
        <taxon>Bacteroidota</taxon>
        <taxon>Bacteroidia</taxon>
        <taxon>Bacteroidales</taxon>
        <taxon>Bacteroidaceae</taxon>
        <taxon>Bacteroides</taxon>
    </lineage>
</organism>
<comment type="caution">
    <text evidence="1">The sequence shown here is derived from an EMBL/GenBank/DDBJ whole genome shotgun (WGS) entry which is preliminary data.</text>
</comment>